<comment type="caution">
    <text evidence="4">The sequence shown here is derived from an EMBL/GenBank/DDBJ whole genome shotgun (WGS) entry which is preliminary data.</text>
</comment>
<accession>A0A6B0GM43</accession>
<reference evidence="4 5" key="1">
    <citation type="submission" date="2019-12" db="EMBL/GenBank/DDBJ databases">
        <title>Halocatena pleomorpha gen. nov. sp. nov., an extremely halophilic archaeon of family Halobacteriaceae isolated from saltpan soil.</title>
        <authorList>
            <person name="Pal Y."/>
            <person name="Verma A."/>
            <person name="Krishnamurthi S."/>
            <person name="Kumar P."/>
        </authorList>
    </citation>
    <scope>NUCLEOTIDE SEQUENCE [LARGE SCALE GENOMIC DNA]</scope>
    <source>
        <strain evidence="4 5">JCM 16495</strain>
    </source>
</reference>
<dbReference type="RefSeq" id="WP_158202936.1">
    <property type="nucleotide sequence ID" value="NZ_WSZK01000005.1"/>
</dbReference>
<dbReference type="AlphaFoldDB" id="A0A6B0GM43"/>
<keyword evidence="2" id="KW-0804">Transcription</keyword>
<evidence type="ECO:0000256" key="1">
    <source>
        <dbReference type="ARBA" id="ARBA00023015"/>
    </source>
</evidence>
<evidence type="ECO:0000313" key="4">
    <source>
        <dbReference type="EMBL" id="MWG33205.1"/>
    </source>
</evidence>
<proteinExistence type="predicted"/>
<sequence>MTVVGKLSVRAEAFDLGRALVAQGVRFELERTVQCDSPLSLWVWTNDTGDYLDRVHERTTVTLDVVDHVDGGVLCTVARDPEASGPSLFDLFADAGMTILAGGGDDERWSFEVRAENRGDVDRFQRTATDHGIDVTVEGVQRLSGPATIQSALTDCQRQTLVAAYEGGYYDTPRRATLADFGEQFDITPRAVSQRLRRGVGNLVEATLIVE</sequence>
<evidence type="ECO:0000259" key="3">
    <source>
        <dbReference type="Pfam" id="PF04967"/>
    </source>
</evidence>
<dbReference type="Proteomes" id="UP000451471">
    <property type="component" value="Unassembled WGS sequence"/>
</dbReference>
<feature type="domain" description="HTH bat-type" evidence="3">
    <location>
        <begin position="153"/>
        <end position="204"/>
    </location>
</feature>
<protein>
    <recommendedName>
        <fullName evidence="3">HTH bat-type domain-containing protein</fullName>
    </recommendedName>
</protein>
<dbReference type="Pfam" id="PF04967">
    <property type="entry name" value="HTH_10"/>
    <property type="match status" value="1"/>
</dbReference>
<name>A0A6B0GM43_9EURY</name>
<dbReference type="EMBL" id="WSZK01000005">
    <property type="protein sequence ID" value="MWG33205.1"/>
    <property type="molecule type" value="Genomic_DNA"/>
</dbReference>
<evidence type="ECO:0000313" key="5">
    <source>
        <dbReference type="Proteomes" id="UP000451471"/>
    </source>
</evidence>
<keyword evidence="5" id="KW-1185">Reference proteome</keyword>
<gene>
    <name evidence="4" type="ORF">GQS65_01655</name>
</gene>
<evidence type="ECO:0000256" key="2">
    <source>
        <dbReference type="ARBA" id="ARBA00023163"/>
    </source>
</evidence>
<dbReference type="PANTHER" id="PTHR34236:SF1">
    <property type="entry name" value="DIMETHYL SULFOXIDE REDUCTASE TRANSCRIPTIONAL ACTIVATOR"/>
    <property type="match status" value="1"/>
</dbReference>
<dbReference type="InterPro" id="IPR007050">
    <property type="entry name" value="HTH_bacterioopsin"/>
</dbReference>
<dbReference type="PANTHER" id="PTHR34236">
    <property type="entry name" value="DIMETHYL SULFOXIDE REDUCTASE TRANSCRIPTIONAL ACTIVATOR"/>
    <property type="match status" value="1"/>
</dbReference>
<keyword evidence="1" id="KW-0805">Transcription regulation</keyword>
<dbReference type="OrthoDB" id="156233at2157"/>
<organism evidence="4 5">
    <name type="scientific">Halomarina oriensis</name>
    <dbReference type="NCBI Taxonomy" id="671145"/>
    <lineage>
        <taxon>Archaea</taxon>
        <taxon>Methanobacteriati</taxon>
        <taxon>Methanobacteriota</taxon>
        <taxon>Stenosarchaea group</taxon>
        <taxon>Halobacteria</taxon>
        <taxon>Halobacteriales</taxon>
        <taxon>Natronomonadaceae</taxon>
        <taxon>Halomarina</taxon>
    </lineage>
</organism>